<evidence type="ECO:0000313" key="19">
    <source>
        <dbReference type="Proteomes" id="UP000317691"/>
    </source>
</evidence>
<evidence type="ECO:0000256" key="13">
    <source>
        <dbReference type="ARBA" id="ARBA00033093"/>
    </source>
</evidence>
<keyword evidence="9 15" id="KW-0658">Purine biosynthesis</keyword>
<comment type="subcellular location">
    <subcellularLocation>
        <location evidence="1 15">Cytoplasm</location>
    </subcellularLocation>
</comment>
<dbReference type="Gene3D" id="3.30.1330.10">
    <property type="entry name" value="PurM-like, N-terminal domain"/>
    <property type="match status" value="1"/>
</dbReference>
<evidence type="ECO:0000256" key="14">
    <source>
        <dbReference type="ARBA" id="ARBA00049057"/>
    </source>
</evidence>
<dbReference type="Proteomes" id="UP000317691">
    <property type="component" value="Unassembled WGS sequence"/>
</dbReference>
<keyword evidence="6 15" id="KW-0963">Cytoplasm</keyword>
<dbReference type="PANTHER" id="PTHR10520:SF12">
    <property type="entry name" value="TRIFUNCTIONAL PURINE BIOSYNTHETIC PROTEIN ADENOSINE-3"/>
    <property type="match status" value="1"/>
</dbReference>
<accession>A0A538TSR6</accession>
<keyword evidence="8 15" id="KW-0547">Nucleotide-binding</keyword>
<dbReference type="InterPro" id="IPR036676">
    <property type="entry name" value="PurM-like_C_sf"/>
</dbReference>
<dbReference type="AlphaFoldDB" id="A0A538TSR6"/>
<comment type="caution">
    <text evidence="18">The sequence shown here is derived from an EMBL/GenBank/DDBJ whole genome shotgun (WGS) entry which is preliminary data.</text>
</comment>
<evidence type="ECO:0000256" key="5">
    <source>
        <dbReference type="ARBA" id="ARBA00020367"/>
    </source>
</evidence>
<dbReference type="NCBIfam" id="TIGR00878">
    <property type="entry name" value="purM"/>
    <property type="match status" value="1"/>
</dbReference>
<feature type="domain" description="PurM-like N-terminal" evidence="16">
    <location>
        <begin position="43"/>
        <end position="158"/>
    </location>
</feature>
<name>A0A538TSR6_UNCEI</name>
<evidence type="ECO:0000256" key="12">
    <source>
        <dbReference type="ARBA" id="ARBA00032931"/>
    </source>
</evidence>
<comment type="catalytic activity">
    <reaction evidence="14 15">
        <text>2-formamido-N(1)-(5-O-phospho-beta-D-ribosyl)acetamidine + ATP = 5-amino-1-(5-phospho-beta-D-ribosyl)imidazole + ADP + phosphate + H(+)</text>
        <dbReference type="Rhea" id="RHEA:23032"/>
        <dbReference type="ChEBI" id="CHEBI:15378"/>
        <dbReference type="ChEBI" id="CHEBI:30616"/>
        <dbReference type="ChEBI" id="CHEBI:43474"/>
        <dbReference type="ChEBI" id="CHEBI:137981"/>
        <dbReference type="ChEBI" id="CHEBI:147287"/>
        <dbReference type="ChEBI" id="CHEBI:456216"/>
        <dbReference type="EC" id="6.3.3.1"/>
    </reaction>
</comment>
<evidence type="ECO:0000256" key="10">
    <source>
        <dbReference type="ARBA" id="ARBA00022840"/>
    </source>
</evidence>
<dbReference type="InterPro" id="IPR036921">
    <property type="entry name" value="PurM-like_N_sf"/>
</dbReference>
<dbReference type="FunFam" id="3.90.650.10:FF:000011">
    <property type="entry name" value="Phosphoribosylformylglycinamidine cyclo-ligase"/>
    <property type="match status" value="1"/>
</dbReference>
<dbReference type="UniPathway" id="UPA00074">
    <property type="reaction ID" value="UER00129"/>
</dbReference>
<gene>
    <name evidence="15" type="primary">purM</name>
    <name evidence="18" type="ORF">E6K79_01710</name>
</gene>
<dbReference type="GO" id="GO:0046084">
    <property type="term" value="P:adenine biosynthetic process"/>
    <property type="evidence" value="ECO:0007669"/>
    <property type="project" value="TreeGrafter"/>
</dbReference>
<dbReference type="EC" id="6.3.3.1" evidence="4 15"/>
<dbReference type="GO" id="GO:0004641">
    <property type="term" value="F:phosphoribosylformylglycinamidine cyclo-ligase activity"/>
    <property type="evidence" value="ECO:0007669"/>
    <property type="project" value="UniProtKB-UniRule"/>
</dbReference>
<sequence length="339" mass="35347">MGRYEESGVNIRKGQEAVDRIRALCRSTFGPEVVGDLGGFAGAFRVPGAPGQVLLSSLDGVGTKLKVAILCDRHDTVGYDLVCHSANDILVHGAKPLFFLDYIAMGALSPERVELLVRGLARGCREVGCALIGGETAEMPGLYAPGDYDLAGAIVGIAPEAGIIDGSAIEPGDQILGLPSAGLHTNGYSLARSILFDGLGLKITDPFPAGGGTVGDVLLLPHLYYGAPVGVARAAGEVRGMAHITGGGIPGNLVRILPENVRAEIRAAGWPIPPLFRFLSEAGKVPASEAYEVWNMGIGLLMVVRRKDAETIERALKKAGHPAFRVGEAVAGTREVVLA</sequence>
<evidence type="ECO:0000259" key="16">
    <source>
        <dbReference type="Pfam" id="PF00586"/>
    </source>
</evidence>
<evidence type="ECO:0000259" key="17">
    <source>
        <dbReference type="Pfam" id="PF02769"/>
    </source>
</evidence>
<evidence type="ECO:0000256" key="7">
    <source>
        <dbReference type="ARBA" id="ARBA00022598"/>
    </source>
</evidence>
<evidence type="ECO:0000256" key="3">
    <source>
        <dbReference type="ARBA" id="ARBA00010280"/>
    </source>
</evidence>
<comment type="similarity">
    <text evidence="3 15">Belongs to the AIR synthase family.</text>
</comment>
<proteinExistence type="inferred from homology"/>
<evidence type="ECO:0000256" key="1">
    <source>
        <dbReference type="ARBA" id="ARBA00004496"/>
    </source>
</evidence>
<evidence type="ECO:0000256" key="6">
    <source>
        <dbReference type="ARBA" id="ARBA00022490"/>
    </source>
</evidence>
<dbReference type="Pfam" id="PF02769">
    <property type="entry name" value="AIRS_C"/>
    <property type="match status" value="1"/>
</dbReference>
<keyword evidence="7 15" id="KW-0436">Ligase</keyword>
<dbReference type="GO" id="GO:0005524">
    <property type="term" value="F:ATP binding"/>
    <property type="evidence" value="ECO:0007669"/>
    <property type="project" value="UniProtKB-KW"/>
</dbReference>
<comment type="pathway">
    <text evidence="2 15">Purine metabolism; IMP biosynthesis via de novo pathway; 5-amino-1-(5-phospho-D-ribosyl)imidazole from N(2)-formyl-N(1)-(5-phospho-D-ribosyl)glycinamide: step 2/2.</text>
</comment>
<dbReference type="GO" id="GO:0005829">
    <property type="term" value="C:cytosol"/>
    <property type="evidence" value="ECO:0007669"/>
    <property type="project" value="TreeGrafter"/>
</dbReference>
<dbReference type="InterPro" id="IPR016188">
    <property type="entry name" value="PurM-like_N"/>
</dbReference>
<dbReference type="FunFam" id="3.30.1330.10:FF:000001">
    <property type="entry name" value="Phosphoribosylformylglycinamidine cyclo-ligase"/>
    <property type="match status" value="1"/>
</dbReference>
<evidence type="ECO:0000256" key="9">
    <source>
        <dbReference type="ARBA" id="ARBA00022755"/>
    </source>
</evidence>
<dbReference type="EMBL" id="VBOZ01000008">
    <property type="protein sequence ID" value="TMQ66662.1"/>
    <property type="molecule type" value="Genomic_DNA"/>
</dbReference>
<evidence type="ECO:0000256" key="11">
    <source>
        <dbReference type="ARBA" id="ARBA00031908"/>
    </source>
</evidence>
<evidence type="ECO:0000256" key="15">
    <source>
        <dbReference type="HAMAP-Rule" id="MF_00741"/>
    </source>
</evidence>
<dbReference type="Gene3D" id="3.90.650.10">
    <property type="entry name" value="PurM-like C-terminal domain"/>
    <property type="match status" value="1"/>
</dbReference>
<evidence type="ECO:0000313" key="18">
    <source>
        <dbReference type="EMBL" id="TMQ66662.1"/>
    </source>
</evidence>
<evidence type="ECO:0000256" key="4">
    <source>
        <dbReference type="ARBA" id="ARBA00013047"/>
    </source>
</evidence>
<dbReference type="CDD" id="cd02196">
    <property type="entry name" value="PurM"/>
    <property type="match status" value="1"/>
</dbReference>
<organism evidence="18 19">
    <name type="scientific">Eiseniibacteriota bacterium</name>
    <dbReference type="NCBI Taxonomy" id="2212470"/>
    <lineage>
        <taxon>Bacteria</taxon>
        <taxon>Candidatus Eiseniibacteriota</taxon>
    </lineage>
</organism>
<dbReference type="GO" id="GO:0006189">
    <property type="term" value="P:'de novo' IMP biosynthetic process"/>
    <property type="evidence" value="ECO:0007669"/>
    <property type="project" value="UniProtKB-UniRule"/>
</dbReference>
<reference evidence="18 19" key="1">
    <citation type="journal article" date="2019" name="Nat. Microbiol.">
        <title>Mediterranean grassland soil C-N compound turnover is dependent on rainfall and depth, and is mediated by genomically divergent microorganisms.</title>
        <authorList>
            <person name="Diamond S."/>
            <person name="Andeer P.F."/>
            <person name="Li Z."/>
            <person name="Crits-Christoph A."/>
            <person name="Burstein D."/>
            <person name="Anantharaman K."/>
            <person name="Lane K.R."/>
            <person name="Thomas B.C."/>
            <person name="Pan C."/>
            <person name="Northen T.R."/>
            <person name="Banfield J.F."/>
        </authorList>
    </citation>
    <scope>NUCLEOTIDE SEQUENCE [LARGE SCALE GENOMIC DNA]</scope>
    <source>
        <strain evidence="18">WS_9</strain>
    </source>
</reference>
<dbReference type="PANTHER" id="PTHR10520">
    <property type="entry name" value="TRIFUNCTIONAL PURINE BIOSYNTHETIC PROTEIN ADENOSINE-3-RELATED"/>
    <property type="match status" value="1"/>
</dbReference>
<feature type="domain" description="PurM-like C-terminal" evidence="17">
    <location>
        <begin position="170"/>
        <end position="337"/>
    </location>
</feature>
<evidence type="ECO:0000256" key="2">
    <source>
        <dbReference type="ARBA" id="ARBA00004686"/>
    </source>
</evidence>
<dbReference type="HAMAP" id="MF_00741">
    <property type="entry name" value="AIRS"/>
    <property type="match status" value="1"/>
</dbReference>
<dbReference type="Pfam" id="PF00586">
    <property type="entry name" value="AIRS"/>
    <property type="match status" value="1"/>
</dbReference>
<dbReference type="SUPFAM" id="SSF56042">
    <property type="entry name" value="PurM C-terminal domain-like"/>
    <property type="match status" value="1"/>
</dbReference>
<dbReference type="SUPFAM" id="SSF55326">
    <property type="entry name" value="PurM N-terminal domain-like"/>
    <property type="match status" value="1"/>
</dbReference>
<dbReference type="InterPro" id="IPR004733">
    <property type="entry name" value="PurM_cligase"/>
</dbReference>
<protein>
    <recommendedName>
        <fullName evidence="5 15">Phosphoribosylformylglycinamidine cyclo-ligase</fullName>
        <ecNumber evidence="4 15">6.3.3.1</ecNumber>
    </recommendedName>
    <alternativeName>
        <fullName evidence="12 15">AIR synthase</fullName>
    </alternativeName>
    <alternativeName>
        <fullName evidence="13 15">AIRS</fullName>
    </alternativeName>
    <alternativeName>
        <fullName evidence="11 15">Phosphoribosyl-aminoimidazole synthetase</fullName>
    </alternativeName>
</protein>
<keyword evidence="10 15" id="KW-0067">ATP-binding</keyword>
<dbReference type="InterPro" id="IPR010918">
    <property type="entry name" value="PurM-like_C_dom"/>
</dbReference>
<dbReference type="GO" id="GO:0004637">
    <property type="term" value="F:phosphoribosylamine-glycine ligase activity"/>
    <property type="evidence" value="ECO:0007669"/>
    <property type="project" value="TreeGrafter"/>
</dbReference>
<evidence type="ECO:0000256" key="8">
    <source>
        <dbReference type="ARBA" id="ARBA00022741"/>
    </source>
</evidence>